<sequence length="190" mass="20021">MYQFSGPYRLESPLVRSPALPLSAASSAVAVVSGAVLSSLYVPHVSSPYFRPSFMGCRHVSAHRTIAHGLSLLCCCRRSLAQMCGHPRPRSRRTTSPVASPQRRLRPSRSPRRGWAGASLGVDFTLAGNLSLVCVGRSGGRVPGPICGAASSGLLLGGLLQHLHVAAVGLRYSSGAREAAALRSALQCHR</sequence>
<protein>
    <submittedName>
        <fullName evidence="2">Uncharacterized protein</fullName>
    </submittedName>
</protein>
<dbReference type="Proteomes" id="UP001066276">
    <property type="component" value="Chromosome 6"/>
</dbReference>
<accession>A0AAV7QTW1</accession>
<feature type="region of interest" description="Disordered" evidence="1">
    <location>
        <begin position="85"/>
        <end position="114"/>
    </location>
</feature>
<name>A0AAV7QTW1_PLEWA</name>
<evidence type="ECO:0000313" key="2">
    <source>
        <dbReference type="EMBL" id="KAJ1143926.1"/>
    </source>
</evidence>
<proteinExistence type="predicted"/>
<evidence type="ECO:0000313" key="3">
    <source>
        <dbReference type="Proteomes" id="UP001066276"/>
    </source>
</evidence>
<reference evidence="2" key="1">
    <citation type="journal article" date="2022" name="bioRxiv">
        <title>Sequencing and chromosome-scale assembly of the giantPleurodeles waltlgenome.</title>
        <authorList>
            <person name="Brown T."/>
            <person name="Elewa A."/>
            <person name="Iarovenko S."/>
            <person name="Subramanian E."/>
            <person name="Araus A.J."/>
            <person name="Petzold A."/>
            <person name="Susuki M."/>
            <person name="Suzuki K.-i.T."/>
            <person name="Hayashi T."/>
            <person name="Toyoda A."/>
            <person name="Oliveira C."/>
            <person name="Osipova E."/>
            <person name="Leigh N.D."/>
            <person name="Simon A."/>
            <person name="Yun M.H."/>
        </authorList>
    </citation>
    <scope>NUCLEOTIDE SEQUENCE</scope>
    <source>
        <strain evidence="2">20211129_DDA</strain>
        <tissue evidence="2">Liver</tissue>
    </source>
</reference>
<comment type="caution">
    <text evidence="2">The sequence shown here is derived from an EMBL/GenBank/DDBJ whole genome shotgun (WGS) entry which is preliminary data.</text>
</comment>
<dbReference type="AlphaFoldDB" id="A0AAV7QTW1"/>
<organism evidence="2 3">
    <name type="scientific">Pleurodeles waltl</name>
    <name type="common">Iberian ribbed newt</name>
    <dbReference type="NCBI Taxonomy" id="8319"/>
    <lineage>
        <taxon>Eukaryota</taxon>
        <taxon>Metazoa</taxon>
        <taxon>Chordata</taxon>
        <taxon>Craniata</taxon>
        <taxon>Vertebrata</taxon>
        <taxon>Euteleostomi</taxon>
        <taxon>Amphibia</taxon>
        <taxon>Batrachia</taxon>
        <taxon>Caudata</taxon>
        <taxon>Salamandroidea</taxon>
        <taxon>Salamandridae</taxon>
        <taxon>Pleurodelinae</taxon>
        <taxon>Pleurodeles</taxon>
    </lineage>
</organism>
<keyword evidence="3" id="KW-1185">Reference proteome</keyword>
<feature type="compositionally biased region" description="Basic residues" evidence="1">
    <location>
        <begin position="103"/>
        <end position="112"/>
    </location>
</feature>
<dbReference type="EMBL" id="JANPWB010000010">
    <property type="protein sequence ID" value="KAJ1143926.1"/>
    <property type="molecule type" value="Genomic_DNA"/>
</dbReference>
<evidence type="ECO:0000256" key="1">
    <source>
        <dbReference type="SAM" id="MobiDB-lite"/>
    </source>
</evidence>
<gene>
    <name evidence="2" type="ORF">NDU88_010228</name>
</gene>